<accession>A0A853IGP0</accession>
<evidence type="ECO:0000313" key="4">
    <source>
        <dbReference type="Proteomes" id="UP000569732"/>
    </source>
</evidence>
<dbReference type="EMBL" id="JACCKB010000017">
    <property type="protein sequence ID" value="NYZ66726.1"/>
    <property type="molecule type" value="Genomic_DNA"/>
</dbReference>
<comment type="caution">
    <text evidence="3">The sequence shown here is derived from an EMBL/GenBank/DDBJ whole genome shotgun (WGS) entry which is preliminary data.</text>
</comment>
<dbReference type="PROSITE" id="PS51688">
    <property type="entry name" value="ICA"/>
    <property type="match status" value="1"/>
</dbReference>
<organism evidence="3 4">
    <name type="scientific">Spartinivicinus marinus</name>
    <dbReference type="NCBI Taxonomy" id="2994442"/>
    <lineage>
        <taxon>Bacteria</taxon>
        <taxon>Pseudomonadati</taxon>
        <taxon>Pseudomonadota</taxon>
        <taxon>Gammaproteobacteria</taxon>
        <taxon>Oceanospirillales</taxon>
        <taxon>Zooshikellaceae</taxon>
        <taxon>Spartinivicinus</taxon>
    </lineage>
</organism>
<dbReference type="InterPro" id="IPR030392">
    <property type="entry name" value="S74_ICA"/>
</dbReference>
<reference evidence="3 4" key="1">
    <citation type="submission" date="2020-07" db="EMBL/GenBank/DDBJ databases">
        <title>Endozoicomonas sp. nov., isolated from sediment.</title>
        <authorList>
            <person name="Gu T."/>
        </authorList>
    </citation>
    <scope>NUCLEOTIDE SEQUENCE [LARGE SCALE GENOMIC DNA]</scope>
    <source>
        <strain evidence="3 4">SM1973</strain>
    </source>
</reference>
<dbReference type="RefSeq" id="WP_180568755.1">
    <property type="nucleotide sequence ID" value="NZ_JACCKB010000017.1"/>
</dbReference>
<evidence type="ECO:0000259" key="2">
    <source>
        <dbReference type="PROSITE" id="PS51688"/>
    </source>
</evidence>
<dbReference type="Pfam" id="PF13884">
    <property type="entry name" value="Peptidase_S74"/>
    <property type="match status" value="1"/>
</dbReference>
<sequence>MKKFIATFCLTSLTLTSYAANTPDKCNQLATWKEQLKCVMDYADSLPRPRFSDQNLKQNITLVDNALDKVVQINGVSFEWRSNNQKDIGVIAQNVEQVFPELVSTSPKTGFKQVNYAGLLGVLIESVKELKRENEALRQELGL</sequence>
<protein>
    <submittedName>
        <fullName evidence="3">Tail fiber domain-containing protein</fullName>
    </submittedName>
</protein>
<evidence type="ECO:0000313" key="3">
    <source>
        <dbReference type="EMBL" id="NYZ66726.1"/>
    </source>
</evidence>
<evidence type="ECO:0000256" key="1">
    <source>
        <dbReference type="SAM" id="SignalP"/>
    </source>
</evidence>
<dbReference type="Proteomes" id="UP000569732">
    <property type="component" value="Unassembled WGS sequence"/>
</dbReference>
<dbReference type="AlphaFoldDB" id="A0A853IGP0"/>
<gene>
    <name evidence="3" type="ORF">H0A36_11965</name>
</gene>
<feature type="domain" description="Peptidase S74" evidence="2">
    <location>
        <begin position="52"/>
        <end position="141"/>
    </location>
</feature>
<feature type="chain" id="PRO_5032485376" evidence="1">
    <location>
        <begin position="20"/>
        <end position="143"/>
    </location>
</feature>
<proteinExistence type="predicted"/>
<feature type="signal peptide" evidence="1">
    <location>
        <begin position="1"/>
        <end position="19"/>
    </location>
</feature>
<keyword evidence="4" id="KW-1185">Reference proteome</keyword>
<name>A0A853IGP0_9GAMM</name>
<keyword evidence="1" id="KW-0732">Signal</keyword>